<keyword evidence="2" id="KW-1185">Reference proteome</keyword>
<organism evidence="1 2">
    <name type="scientific">Armillaria ostoyae</name>
    <name type="common">Armillaria root rot fungus</name>
    <dbReference type="NCBI Taxonomy" id="47428"/>
    <lineage>
        <taxon>Eukaryota</taxon>
        <taxon>Fungi</taxon>
        <taxon>Dikarya</taxon>
        <taxon>Basidiomycota</taxon>
        <taxon>Agaricomycotina</taxon>
        <taxon>Agaricomycetes</taxon>
        <taxon>Agaricomycetidae</taxon>
        <taxon>Agaricales</taxon>
        <taxon>Marasmiineae</taxon>
        <taxon>Physalacriaceae</taxon>
        <taxon>Armillaria</taxon>
    </lineage>
</organism>
<name>A0A284REE2_ARMOS</name>
<dbReference type="AlphaFoldDB" id="A0A284REE2"/>
<proteinExistence type="predicted"/>
<reference evidence="2" key="1">
    <citation type="journal article" date="2017" name="Nat. Ecol. Evol.">
        <title>Genome expansion and lineage-specific genetic innovations in the forest pathogenic fungi Armillaria.</title>
        <authorList>
            <person name="Sipos G."/>
            <person name="Prasanna A.N."/>
            <person name="Walter M.C."/>
            <person name="O'Connor E."/>
            <person name="Balint B."/>
            <person name="Krizsan K."/>
            <person name="Kiss B."/>
            <person name="Hess J."/>
            <person name="Varga T."/>
            <person name="Slot J."/>
            <person name="Riley R."/>
            <person name="Boka B."/>
            <person name="Rigling D."/>
            <person name="Barry K."/>
            <person name="Lee J."/>
            <person name="Mihaltcheva S."/>
            <person name="LaButti K."/>
            <person name="Lipzen A."/>
            <person name="Waldron R."/>
            <person name="Moloney N.M."/>
            <person name="Sperisen C."/>
            <person name="Kredics L."/>
            <person name="Vagvoelgyi C."/>
            <person name="Patrignani A."/>
            <person name="Fitzpatrick D."/>
            <person name="Nagy I."/>
            <person name="Doyle S."/>
            <person name="Anderson J.B."/>
            <person name="Grigoriev I.V."/>
            <person name="Gueldener U."/>
            <person name="Muensterkoetter M."/>
            <person name="Nagy L.G."/>
        </authorList>
    </citation>
    <scope>NUCLEOTIDE SEQUENCE [LARGE SCALE GENOMIC DNA]</scope>
    <source>
        <strain evidence="2">C18/9</strain>
    </source>
</reference>
<dbReference type="Proteomes" id="UP000219338">
    <property type="component" value="Unassembled WGS sequence"/>
</dbReference>
<evidence type="ECO:0000313" key="1">
    <source>
        <dbReference type="EMBL" id="SJL07105.1"/>
    </source>
</evidence>
<evidence type="ECO:0000313" key="2">
    <source>
        <dbReference type="Proteomes" id="UP000219338"/>
    </source>
</evidence>
<dbReference type="EMBL" id="FUEG01000007">
    <property type="protein sequence ID" value="SJL07105.1"/>
    <property type="molecule type" value="Genomic_DNA"/>
</dbReference>
<gene>
    <name evidence="1" type="ORF">ARMOST_10448</name>
</gene>
<protein>
    <submittedName>
        <fullName evidence="1">Uncharacterized protein</fullName>
    </submittedName>
</protein>
<accession>A0A284REE2</accession>
<sequence>MPTVDPHAHRVQRMGSVMVNTGVFHFLLWL</sequence>